<organism evidence="1 2">
    <name type="scientific">Chryseobacterium sediminis</name>
    <dbReference type="NCBI Taxonomy" id="1679494"/>
    <lineage>
        <taxon>Bacteria</taxon>
        <taxon>Pseudomonadati</taxon>
        <taxon>Bacteroidota</taxon>
        <taxon>Flavobacteriia</taxon>
        <taxon>Flavobacteriales</taxon>
        <taxon>Weeksellaceae</taxon>
        <taxon>Chryseobacterium group</taxon>
        <taxon>Chryseobacterium</taxon>
    </lineage>
</organism>
<name>A0ABR6Q4H5_9FLAO</name>
<reference evidence="1 2" key="1">
    <citation type="submission" date="2020-08" db="EMBL/GenBank/DDBJ databases">
        <title>Functional genomics of gut bacteria from endangered species of beetles.</title>
        <authorList>
            <person name="Carlos-Shanley C."/>
        </authorList>
    </citation>
    <scope>NUCLEOTIDE SEQUENCE [LARGE SCALE GENOMIC DNA]</scope>
    <source>
        <strain evidence="1 2">S00068</strain>
    </source>
</reference>
<accession>A0ABR6Q4H5</accession>
<sequence length="113" mass="13737">MKFILMFSLFTSLFYSQNKYKDISNKRIEISKFVFDEILDQNTFNSSIVTRIIYKNHNFTIYSIKTYSPHSLLNISIFYRNKMKLFCIEKEENIKEVLSFLKKITYLKILYKK</sequence>
<dbReference type="Proteomes" id="UP000587367">
    <property type="component" value="Unassembled WGS sequence"/>
</dbReference>
<proteinExistence type="predicted"/>
<comment type="caution">
    <text evidence="1">The sequence shown here is derived from an EMBL/GenBank/DDBJ whole genome shotgun (WGS) entry which is preliminary data.</text>
</comment>
<dbReference type="EMBL" id="JACHKS010000003">
    <property type="protein sequence ID" value="MBB6332863.1"/>
    <property type="molecule type" value="Genomic_DNA"/>
</dbReference>
<protein>
    <submittedName>
        <fullName evidence="1">Uncharacterized protein</fullName>
    </submittedName>
</protein>
<evidence type="ECO:0000313" key="1">
    <source>
        <dbReference type="EMBL" id="MBB6332863.1"/>
    </source>
</evidence>
<evidence type="ECO:0000313" key="2">
    <source>
        <dbReference type="Proteomes" id="UP000587367"/>
    </source>
</evidence>
<keyword evidence="2" id="KW-1185">Reference proteome</keyword>
<gene>
    <name evidence="1" type="ORF">HNP24_003866</name>
</gene>